<gene>
    <name evidence="1" type="ORF">BN2614_LOCUS3</name>
</gene>
<feature type="non-terminal residue" evidence="1">
    <location>
        <position position="1"/>
    </location>
</feature>
<organism evidence="1 2">
    <name type="scientific">Gulo gulo</name>
    <name type="common">Wolverine</name>
    <name type="synonym">Gluton</name>
    <dbReference type="NCBI Taxonomy" id="48420"/>
    <lineage>
        <taxon>Eukaryota</taxon>
        <taxon>Metazoa</taxon>
        <taxon>Chordata</taxon>
        <taxon>Craniata</taxon>
        <taxon>Vertebrata</taxon>
        <taxon>Euteleostomi</taxon>
        <taxon>Mammalia</taxon>
        <taxon>Eutheria</taxon>
        <taxon>Laurasiatheria</taxon>
        <taxon>Carnivora</taxon>
        <taxon>Caniformia</taxon>
        <taxon>Musteloidea</taxon>
        <taxon>Mustelidae</taxon>
        <taxon>Guloninae</taxon>
        <taxon>Gulo</taxon>
    </lineage>
</organism>
<protein>
    <submittedName>
        <fullName evidence="1">Uncharacterized protein</fullName>
    </submittedName>
</protein>
<evidence type="ECO:0000313" key="2">
    <source>
        <dbReference type="Proteomes" id="UP000269945"/>
    </source>
</evidence>
<dbReference type="EMBL" id="CYRY02044548">
    <property type="protein sequence ID" value="VCX39539.1"/>
    <property type="molecule type" value="Genomic_DNA"/>
</dbReference>
<name>A0A9X9M8R3_GULGU</name>
<dbReference type="AlphaFoldDB" id="A0A9X9M8R3"/>
<evidence type="ECO:0000313" key="1">
    <source>
        <dbReference type="EMBL" id="VCX39539.1"/>
    </source>
</evidence>
<proteinExistence type="predicted"/>
<keyword evidence="2" id="KW-1185">Reference proteome</keyword>
<comment type="caution">
    <text evidence="1">The sequence shown here is derived from an EMBL/GenBank/DDBJ whole genome shotgun (WGS) entry which is preliminary data.</text>
</comment>
<dbReference type="Proteomes" id="UP000269945">
    <property type="component" value="Unassembled WGS sequence"/>
</dbReference>
<accession>A0A9X9M8R3</accession>
<reference evidence="1 2" key="1">
    <citation type="submission" date="2018-10" db="EMBL/GenBank/DDBJ databases">
        <authorList>
            <person name="Ekblom R."/>
            <person name="Jareborg N."/>
        </authorList>
    </citation>
    <scope>NUCLEOTIDE SEQUENCE [LARGE SCALE GENOMIC DNA]</scope>
    <source>
        <tissue evidence="1">Muscle</tissue>
    </source>
</reference>
<sequence>SLTTQRKIATNTVSSLKTGPCFSSQHSSLSETMLLFAVSSLSISLSRMQAP</sequence>